<accession>A0A822YV60</accession>
<gene>
    <name evidence="2" type="ORF">HUJ06_005276</name>
</gene>
<evidence type="ECO:0000256" key="1">
    <source>
        <dbReference type="SAM" id="MobiDB-lite"/>
    </source>
</evidence>
<protein>
    <submittedName>
        <fullName evidence="2">Uncharacterized protein</fullName>
    </submittedName>
</protein>
<sequence>MENPPLKRTHFICFNALIPDSSAAAETLRRTGFLRVFKLFYNKGKGRRKRRGEGRETGKVEPKAGCRRV</sequence>
<keyword evidence="3" id="KW-1185">Reference proteome</keyword>
<dbReference type="AlphaFoldDB" id="A0A822YV60"/>
<organism evidence="2 3">
    <name type="scientific">Nelumbo nucifera</name>
    <name type="common">Sacred lotus</name>
    <dbReference type="NCBI Taxonomy" id="4432"/>
    <lineage>
        <taxon>Eukaryota</taxon>
        <taxon>Viridiplantae</taxon>
        <taxon>Streptophyta</taxon>
        <taxon>Embryophyta</taxon>
        <taxon>Tracheophyta</taxon>
        <taxon>Spermatophyta</taxon>
        <taxon>Magnoliopsida</taxon>
        <taxon>Proteales</taxon>
        <taxon>Nelumbonaceae</taxon>
        <taxon>Nelumbo</taxon>
    </lineage>
</organism>
<feature type="compositionally biased region" description="Basic and acidic residues" evidence="1">
    <location>
        <begin position="53"/>
        <end position="69"/>
    </location>
</feature>
<dbReference type="Proteomes" id="UP000607653">
    <property type="component" value="Unassembled WGS sequence"/>
</dbReference>
<proteinExistence type="predicted"/>
<name>A0A822YV60_NELNU</name>
<feature type="region of interest" description="Disordered" evidence="1">
    <location>
        <begin position="46"/>
        <end position="69"/>
    </location>
</feature>
<evidence type="ECO:0000313" key="2">
    <source>
        <dbReference type="EMBL" id="DAD34636.1"/>
    </source>
</evidence>
<dbReference type="EMBL" id="DUZY01000004">
    <property type="protein sequence ID" value="DAD34636.1"/>
    <property type="molecule type" value="Genomic_DNA"/>
</dbReference>
<reference evidence="2 3" key="1">
    <citation type="journal article" date="2020" name="Mol. Biol. Evol.">
        <title>Distinct Expression and Methylation Patterns for Genes with Different Fates following a Single Whole-Genome Duplication in Flowering Plants.</title>
        <authorList>
            <person name="Shi T."/>
            <person name="Rahmani R.S."/>
            <person name="Gugger P.F."/>
            <person name="Wang M."/>
            <person name="Li H."/>
            <person name="Zhang Y."/>
            <person name="Li Z."/>
            <person name="Wang Q."/>
            <person name="Van de Peer Y."/>
            <person name="Marchal K."/>
            <person name="Chen J."/>
        </authorList>
    </citation>
    <scope>NUCLEOTIDE SEQUENCE [LARGE SCALE GENOMIC DNA]</scope>
    <source>
        <tissue evidence="2">Leaf</tissue>
    </source>
</reference>
<comment type="caution">
    <text evidence="2">The sequence shown here is derived from an EMBL/GenBank/DDBJ whole genome shotgun (WGS) entry which is preliminary data.</text>
</comment>
<evidence type="ECO:0000313" key="3">
    <source>
        <dbReference type="Proteomes" id="UP000607653"/>
    </source>
</evidence>